<evidence type="ECO:0000259" key="2">
    <source>
        <dbReference type="Pfam" id="PF00685"/>
    </source>
</evidence>
<dbReference type="SUPFAM" id="SSF52540">
    <property type="entry name" value="P-loop containing nucleoside triphosphate hydrolases"/>
    <property type="match status" value="1"/>
</dbReference>
<evidence type="ECO:0000256" key="1">
    <source>
        <dbReference type="RuleBase" id="RU361155"/>
    </source>
</evidence>
<dbReference type="EC" id="2.8.2.-" evidence="1"/>
<dbReference type="Pfam" id="PF00685">
    <property type="entry name" value="Sulfotransfer_1"/>
    <property type="match status" value="1"/>
</dbReference>
<dbReference type="Proteomes" id="UP000593573">
    <property type="component" value="Unassembled WGS sequence"/>
</dbReference>
<reference evidence="3 4" key="1">
    <citation type="journal article" date="2019" name="Genome Biol. Evol.">
        <title>Insights into the evolution of the New World diploid cottons (Gossypium, subgenus Houzingenia) based on genome sequencing.</title>
        <authorList>
            <person name="Grover C.E."/>
            <person name="Arick M.A. 2nd"/>
            <person name="Thrash A."/>
            <person name="Conover J.L."/>
            <person name="Sanders W.S."/>
            <person name="Peterson D.G."/>
            <person name="Frelichowski J.E."/>
            <person name="Scheffler J.A."/>
            <person name="Scheffler B.E."/>
            <person name="Wendel J.F."/>
        </authorList>
    </citation>
    <scope>NUCLEOTIDE SEQUENCE [LARGE SCALE GENOMIC DNA]</scope>
    <source>
        <strain evidence="3">57</strain>
        <tissue evidence="3">Leaf</tissue>
    </source>
</reference>
<dbReference type="InterPro" id="IPR000863">
    <property type="entry name" value="Sulfotransferase_dom"/>
</dbReference>
<dbReference type="OrthoDB" id="205623at2759"/>
<dbReference type="InterPro" id="IPR027417">
    <property type="entry name" value="P-loop_NTPase"/>
</dbReference>
<keyword evidence="1" id="KW-0808">Transferase</keyword>
<name>A0A7J8VBU9_9ROSI</name>
<dbReference type="EMBL" id="JABFAB010000009">
    <property type="protein sequence ID" value="MBA0659904.1"/>
    <property type="molecule type" value="Genomic_DNA"/>
</dbReference>
<sequence>MSLEKPSNVLFLRYEDLKEDLVAQTKRLAAFLEFPFSIEEEKTCMVN</sequence>
<protein>
    <recommendedName>
        <fullName evidence="1">Sulfotransferase</fullName>
        <ecNumber evidence="1">2.8.2.-</ecNumber>
    </recommendedName>
</protein>
<comment type="similarity">
    <text evidence="1">Belongs to the sulfotransferase 1 family.</text>
</comment>
<evidence type="ECO:0000313" key="3">
    <source>
        <dbReference type="EMBL" id="MBA0659904.1"/>
    </source>
</evidence>
<organism evidence="3 4">
    <name type="scientific">Gossypium klotzschianum</name>
    <dbReference type="NCBI Taxonomy" id="34286"/>
    <lineage>
        <taxon>Eukaryota</taxon>
        <taxon>Viridiplantae</taxon>
        <taxon>Streptophyta</taxon>
        <taxon>Embryophyta</taxon>
        <taxon>Tracheophyta</taxon>
        <taxon>Spermatophyta</taxon>
        <taxon>Magnoliopsida</taxon>
        <taxon>eudicotyledons</taxon>
        <taxon>Gunneridae</taxon>
        <taxon>Pentapetalae</taxon>
        <taxon>rosids</taxon>
        <taxon>malvids</taxon>
        <taxon>Malvales</taxon>
        <taxon>Malvaceae</taxon>
        <taxon>Malvoideae</taxon>
        <taxon>Gossypium</taxon>
    </lineage>
</organism>
<keyword evidence="4" id="KW-1185">Reference proteome</keyword>
<comment type="caution">
    <text evidence="3">The sequence shown here is derived from an EMBL/GenBank/DDBJ whole genome shotgun (WGS) entry which is preliminary data.</text>
</comment>
<proteinExistence type="inferred from homology"/>
<dbReference type="GO" id="GO:0008146">
    <property type="term" value="F:sulfotransferase activity"/>
    <property type="evidence" value="ECO:0007669"/>
    <property type="project" value="InterPro"/>
</dbReference>
<dbReference type="Gene3D" id="3.40.50.300">
    <property type="entry name" value="P-loop containing nucleotide triphosphate hydrolases"/>
    <property type="match status" value="1"/>
</dbReference>
<feature type="domain" description="Sulfotransferase" evidence="2">
    <location>
        <begin position="2"/>
        <end position="40"/>
    </location>
</feature>
<accession>A0A7J8VBU9</accession>
<dbReference type="AlphaFoldDB" id="A0A7J8VBU9"/>
<gene>
    <name evidence="3" type="ORF">Goklo_011995</name>
</gene>
<evidence type="ECO:0000313" key="4">
    <source>
        <dbReference type="Proteomes" id="UP000593573"/>
    </source>
</evidence>